<sequence length="102" mass="11549">DDVPLPEAPLRLRRQDAEVRAAAVGEERGRGAAGRFVLARSLRRRGGYGREDDEALEYRIHFPTFDRDSPMYYGSHRPALYDAMFLCSLRALRLALAPSTEL</sequence>
<keyword evidence="2" id="KW-1185">Reference proteome</keyword>
<comment type="caution">
    <text evidence="1">The sequence shown here is derived from an EMBL/GenBank/DDBJ whole genome shotgun (WGS) entry which is preliminary data.</text>
</comment>
<dbReference type="AlphaFoldDB" id="K0SWZ9"/>
<reference evidence="1 2" key="1">
    <citation type="journal article" date="2012" name="Genome Biol.">
        <title>Genome and low-iron response of an oceanic diatom adapted to chronic iron limitation.</title>
        <authorList>
            <person name="Lommer M."/>
            <person name="Specht M."/>
            <person name="Roy A.S."/>
            <person name="Kraemer L."/>
            <person name="Andreson R."/>
            <person name="Gutowska M.A."/>
            <person name="Wolf J."/>
            <person name="Bergner S.V."/>
            <person name="Schilhabel M.B."/>
            <person name="Klostermeier U.C."/>
            <person name="Beiko R.G."/>
            <person name="Rosenstiel P."/>
            <person name="Hippler M."/>
            <person name="Laroche J."/>
        </authorList>
    </citation>
    <scope>NUCLEOTIDE SEQUENCE [LARGE SCALE GENOMIC DNA]</scope>
    <source>
        <strain evidence="1 2">CCMP1005</strain>
    </source>
</reference>
<protein>
    <submittedName>
        <fullName evidence="1">Uncharacterized protein</fullName>
    </submittedName>
</protein>
<feature type="non-terminal residue" evidence="1">
    <location>
        <position position="1"/>
    </location>
</feature>
<dbReference type="Proteomes" id="UP000266841">
    <property type="component" value="Unassembled WGS sequence"/>
</dbReference>
<evidence type="ECO:0000313" key="2">
    <source>
        <dbReference type="Proteomes" id="UP000266841"/>
    </source>
</evidence>
<evidence type="ECO:0000313" key="1">
    <source>
        <dbReference type="EMBL" id="EJK69965.1"/>
    </source>
</evidence>
<dbReference type="EMBL" id="AGNL01009300">
    <property type="protein sequence ID" value="EJK69965.1"/>
    <property type="molecule type" value="Genomic_DNA"/>
</dbReference>
<accession>K0SWZ9</accession>
<gene>
    <name evidence="1" type="ORF">THAOC_08723</name>
</gene>
<organism evidence="1 2">
    <name type="scientific">Thalassiosira oceanica</name>
    <name type="common">Marine diatom</name>
    <dbReference type="NCBI Taxonomy" id="159749"/>
    <lineage>
        <taxon>Eukaryota</taxon>
        <taxon>Sar</taxon>
        <taxon>Stramenopiles</taxon>
        <taxon>Ochrophyta</taxon>
        <taxon>Bacillariophyta</taxon>
        <taxon>Coscinodiscophyceae</taxon>
        <taxon>Thalassiosirophycidae</taxon>
        <taxon>Thalassiosirales</taxon>
        <taxon>Thalassiosiraceae</taxon>
        <taxon>Thalassiosira</taxon>
    </lineage>
</organism>
<name>K0SWZ9_THAOC</name>
<proteinExistence type="predicted"/>